<keyword evidence="2" id="KW-0479">Metal-binding</keyword>
<dbReference type="GO" id="GO:1990904">
    <property type="term" value="C:ribonucleoprotein complex"/>
    <property type="evidence" value="ECO:0007669"/>
    <property type="project" value="UniProtKB-ARBA"/>
</dbReference>
<evidence type="ECO:0000256" key="2">
    <source>
        <dbReference type="ARBA" id="ARBA00022723"/>
    </source>
</evidence>
<evidence type="ECO:0000256" key="3">
    <source>
        <dbReference type="ARBA" id="ARBA00022833"/>
    </source>
</evidence>
<proteinExistence type="inferred from homology"/>
<dbReference type="Proteomes" id="UP000663193">
    <property type="component" value="Chromosome 4"/>
</dbReference>
<name>A0A7U2HX45_PHANO</name>
<keyword evidence="1" id="KW-0819">tRNA processing</keyword>
<dbReference type="GO" id="GO:1902555">
    <property type="term" value="C:endoribonuclease complex"/>
    <property type="evidence" value="ECO:0007669"/>
    <property type="project" value="UniProtKB-ARBA"/>
</dbReference>
<evidence type="ECO:0000256" key="1">
    <source>
        <dbReference type="ARBA" id="ARBA00022694"/>
    </source>
</evidence>
<evidence type="ECO:0000313" key="5">
    <source>
        <dbReference type="EMBL" id="QRC93868.1"/>
    </source>
</evidence>
<dbReference type="AlphaFoldDB" id="A0A7U2HX45"/>
<gene>
    <name evidence="5" type="ORF">JI435_156240</name>
</gene>
<dbReference type="Gene3D" id="6.20.50.20">
    <property type="match status" value="1"/>
</dbReference>
<dbReference type="OrthoDB" id="128536at2759"/>
<protein>
    <recommendedName>
        <fullName evidence="7">Rpr2-domain-containing protein</fullName>
    </recommendedName>
</protein>
<dbReference type="EMBL" id="CP069026">
    <property type="protein sequence ID" value="QRC93868.1"/>
    <property type="molecule type" value="Genomic_DNA"/>
</dbReference>
<dbReference type="VEuPathDB" id="FungiDB:JI435_156240"/>
<reference evidence="6" key="1">
    <citation type="journal article" date="2021" name="BMC Genomics">
        <title>Chromosome-level genome assembly and manually-curated proteome of model necrotroph Parastagonospora nodorum Sn15 reveals a genome-wide trove of candidate effector homologs, and redundancy of virulence-related functions within an accessory chromosome.</title>
        <authorList>
            <person name="Bertazzoni S."/>
            <person name="Jones D.A.B."/>
            <person name="Phan H.T."/>
            <person name="Tan K.-C."/>
            <person name="Hane J.K."/>
        </authorList>
    </citation>
    <scope>NUCLEOTIDE SEQUENCE [LARGE SCALE GENOMIC DNA]</scope>
    <source>
        <strain evidence="6">SN15 / ATCC MYA-4574 / FGSC 10173)</strain>
    </source>
</reference>
<dbReference type="PANTHER" id="PTHR14742">
    <property type="entry name" value="RIBONUCLEASE P SUBUNIT P21"/>
    <property type="match status" value="1"/>
</dbReference>
<comment type="similarity">
    <text evidence="4">Belongs to the eukaryotic/archaeal RNase P protein component 4 family.</text>
</comment>
<evidence type="ECO:0000313" key="6">
    <source>
        <dbReference type="Proteomes" id="UP000663193"/>
    </source>
</evidence>
<keyword evidence="3" id="KW-0862">Zinc</keyword>
<keyword evidence="6" id="KW-1185">Reference proteome</keyword>
<dbReference type="PANTHER" id="PTHR14742:SF0">
    <property type="entry name" value="RIBONUCLEASE P PROTEIN SUBUNIT P21"/>
    <property type="match status" value="1"/>
</dbReference>
<evidence type="ECO:0008006" key="7">
    <source>
        <dbReference type="Google" id="ProtNLM"/>
    </source>
</evidence>
<evidence type="ECO:0000256" key="4">
    <source>
        <dbReference type="ARBA" id="ARBA00038402"/>
    </source>
</evidence>
<accession>A0A7U2HX45</accession>
<organism evidence="5 6">
    <name type="scientific">Phaeosphaeria nodorum (strain SN15 / ATCC MYA-4574 / FGSC 10173)</name>
    <name type="common">Glume blotch fungus</name>
    <name type="synonym">Parastagonospora nodorum</name>
    <dbReference type="NCBI Taxonomy" id="321614"/>
    <lineage>
        <taxon>Eukaryota</taxon>
        <taxon>Fungi</taxon>
        <taxon>Dikarya</taxon>
        <taxon>Ascomycota</taxon>
        <taxon>Pezizomycotina</taxon>
        <taxon>Dothideomycetes</taxon>
        <taxon>Pleosporomycetidae</taxon>
        <taxon>Pleosporales</taxon>
        <taxon>Pleosporineae</taxon>
        <taxon>Phaeosphaeriaceae</taxon>
        <taxon>Parastagonospora</taxon>
    </lineage>
</organism>
<dbReference type="GO" id="GO:0046872">
    <property type="term" value="F:metal ion binding"/>
    <property type="evidence" value="ECO:0007669"/>
    <property type="project" value="UniProtKB-KW"/>
</dbReference>
<dbReference type="InterPro" id="IPR007175">
    <property type="entry name" value="Rpr2/Snm1/Rpp21"/>
</dbReference>
<sequence>MSKVKPQKSKGIPSKHLHARTTFLYQAATYLTLQTTSNKTTATRILESDEDWNSAQTCSEHVPSHSPLALQLGSDLQQVTRKAQLRLSVDLKRSLCKRCNTVLIPGRTANQSVENLSKGGKKPWADVFVLACMTCDGRKRFPVGAKRQDKNKARRAVIKDTASATSLDEVRQIESAAQTSTEFDSTTA</sequence>
<dbReference type="Pfam" id="PF04032">
    <property type="entry name" value="Rpr2"/>
    <property type="match status" value="1"/>
</dbReference>
<dbReference type="GO" id="GO:0008033">
    <property type="term" value="P:tRNA processing"/>
    <property type="evidence" value="ECO:0007669"/>
    <property type="project" value="UniProtKB-KW"/>
</dbReference>